<keyword evidence="2" id="KW-0858">Xylan degradation</keyword>
<evidence type="ECO:0000256" key="1">
    <source>
        <dbReference type="ARBA" id="ARBA00009865"/>
    </source>
</evidence>
<dbReference type="InterPro" id="IPR023296">
    <property type="entry name" value="Glyco_hydro_beta-prop_sf"/>
</dbReference>
<evidence type="ECO:0000256" key="6">
    <source>
        <dbReference type="PIRSR" id="PIRSR606710-2"/>
    </source>
</evidence>
<keyword evidence="9" id="KW-1185">Reference proteome</keyword>
<dbReference type="STRING" id="1045775.SAMN05216378_0288"/>
<evidence type="ECO:0000256" key="7">
    <source>
        <dbReference type="RuleBase" id="RU361187"/>
    </source>
</evidence>
<dbReference type="OrthoDB" id="9801455at2"/>
<dbReference type="PANTHER" id="PTHR43772:SF2">
    <property type="entry name" value="PUTATIVE (AFU_ORTHOLOGUE AFUA_2G04480)-RELATED"/>
    <property type="match status" value="1"/>
</dbReference>
<dbReference type="GO" id="GO:0004553">
    <property type="term" value="F:hydrolase activity, hydrolyzing O-glycosyl compounds"/>
    <property type="evidence" value="ECO:0007669"/>
    <property type="project" value="InterPro"/>
</dbReference>
<feature type="site" description="Important for catalytic activity, responsible for pKa modulation of the active site Glu and correct orientation of both the proton donor and substrate" evidence="6">
    <location>
        <position position="136"/>
    </location>
</feature>
<dbReference type="EMBL" id="FOMT01000001">
    <property type="protein sequence ID" value="SFD51833.1"/>
    <property type="molecule type" value="Genomic_DNA"/>
</dbReference>
<keyword evidence="5 7" id="KW-0326">Glycosidase</keyword>
<dbReference type="Proteomes" id="UP000198855">
    <property type="component" value="Unassembled WGS sequence"/>
</dbReference>
<dbReference type="InterPro" id="IPR052176">
    <property type="entry name" value="Glycosyl_Hydrlase_43_Enz"/>
</dbReference>
<reference evidence="9" key="1">
    <citation type="submission" date="2016-10" db="EMBL/GenBank/DDBJ databases">
        <authorList>
            <person name="Varghese N."/>
            <person name="Submissions S."/>
        </authorList>
    </citation>
    <scope>NUCLEOTIDE SEQUENCE [LARGE SCALE GENOMIC DNA]</scope>
    <source>
        <strain evidence="9">CGMCC 1.10784</strain>
    </source>
</reference>
<sequence>MNNRLFSSNPVFSGWYADPEARIFEGRYWIYPTYSAKYEEQLFLDAFYSDDLVNWTKVERILAIEDFSWAHKAVWAPSPIECNGKYYIYFSANDIQSNDEAGGIGVGVADRPEGPFRDAIGKPLIDRFHHGAQPIDPHVFQDEDGQVYLYYGGWGHCNVVRLGEDMISLLPFEDGSLYKEVTPEGYVEGPCMIKRNGLYVFMWAEGGWGGPDYRVAYALADSPVGPFERMDTILQQDPEVATGAGHHGYIQIPDTDEYYIVYHRRPLTETAANHRVVCIDRLIFNEDNTIRPVKISFEGVRARTLGANGQL</sequence>
<dbReference type="Pfam" id="PF04616">
    <property type="entry name" value="Glyco_hydro_43"/>
    <property type="match status" value="1"/>
</dbReference>
<dbReference type="InterPro" id="IPR006710">
    <property type="entry name" value="Glyco_hydro_43"/>
</dbReference>
<keyword evidence="3 7" id="KW-0378">Hydrolase</keyword>
<evidence type="ECO:0000256" key="4">
    <source>
        <dbReference type="ARBA" id="ARBA00023277"/>
    </source>
</evidence>
<dbReference type="Gene3D" id="2.115.10.20">
    <property type="entry name" value="Glycosyl hydrolase domain, family 43"/>
    <property type="match status" value="1"/>
</dbReference>
<evidence type="ECO:0000256" key="2">
    <source>
        <dbReference type="ARBA" id="ARBA00022651"/>
    </source>
</evidence>
<keyword evidence="4" id="KW-0119">Carbohydrate metabolism</keyword>
<evidence type="ECO:0000313" key="8">
    <source>
        <dbReference type="EMBL" id="SFD51833.1"/>
    </source>
</evidence>
<dbReference type="SUPFAM" id="SSF75005">
    <property type="entry name" value="Arabinanase/levansucrase/invertase"/>
    <property type="match status" value="1"/>
</dbReference>
<organism evidence="8 9">
    <name type="scientific">Paenibacillus catalpae</name>
    <dbReference type="NCBI Taxonomy" id="1045775"/>
    <lineage>
        <taxon>Bacteria</taxon>
        <taxon>Bacillati</taxon>
        <taxon>Bacillota</taxon>
        <taxon>Bacilli</taxon>
        <taxon>Bacillales</taxon>
        <taxon>Paenibacillaceae</taxon>
        <taxon>Paenibacillus</taxon>
    </lineage>
</organism>
<comment type="similarity">
    <text evidence="1 7">Belongs to the glycosyl hydrolase 43 family.</text>
</comment>
<dbReference type="CDD" id="cd18827">
    <property type="entry name" value="GH43_XlnD-like"/>
    <property type="match status" value="1"/>
</dbReference>
<keyword evidence="2" id="KW-0624">Polysaccharide degradation</keyword>
<name>A0A1I1T6B0_9BACL</name>
<proteinExistence type="inferred from homology"/>
<accession>A0A1I1T6B0</accession>
<evidence type="ECO:0000256" key="3">
    <source>
        <dbReference type="ARBA" id="ARBA00022801"/>
    </source>
</evidence>
<protein>
    <submittedName>
        <fullName evidence="8">Glycosyl hydrolases family 43</fullName>
    </submittedName>
</protein>
<dbReference type="RefSeq" id="WP_091180158.1">
    <property type="nucleotide sequence ID" value="NZ_FOMT01000001.1"/>
</dbReference>
<gene>
    <name evidence="8" type="ORF">SAMN05216378_0288</name>
</gene>
<dbReference type="AlphaFoldDB" id="A0A1I1T6B0"/>
<dbReference type="PANTHER" id="PTHR43772">
    <property type="entry name" value="ENDO-1,4-BETA-XYLANASE"/>
    <property type="match status" value="1"/>
</dbReference>
<dbReference type="GO" id="GO:0045493">
    <property type="term" value="P:xylan catabolic process"/>
    <property type="evidence" value="ECO:0007669"/>
    <property type="project" value="UniProtKB-KW"/>
</dbReference>
<evidence type="ECO:0000313" key="9">
    <source>
        <dbReference type="Proteomes" id="UP000198855"/>
    </source>
</evidence>
<evidence type="ECO:0000256" key="5">
    <source>
        <dbReference type="ARBA" id="ARBA00023295"/>
    </source>
</evidence>